<evidence type="ECO:0000256" key="2">
    <source>
        <dbReference type="ARBA" id="ARBA00022670"/>
    </source>
</evidence>
<dbReference type="InterPro" id="IPR013083">
    <property type="entry name" value="Znf_RING/FYVE/PHD"/>
</dbReference>
<dbReference type="PANTHER" id="PTHR21646">
    <property type="entry name" value="UBIQUITIN CARBOXYL-TERMINAL HYDROLASE"/>
    <property type="match status" value="1"/>
</dbReference>
<dbReference type="Pfam" id="PF02148">
    <property type="entry name" value="zf-UBP"/>
    <property type="match status" value="1"/>
</dbReference>
<dbReference type="PROSITE" id="PS50271">
    <property type="entry name" value="ZF_UBP"/>
    <property type="match status" value="1"/>
</dbReference>
<dbReference type="EC" id="3.4.19.12" evidence="11"/>
<feature type="region of interest" description="Disordered" evidence="12">
    <location>
        <begin position="436"/>
        <end position="472"/>
    </location>
</feature>
<evidence type="ECO:0000256" key="9">
    <source>
        <dbReference type="ARBA" id="ARBA00023242"/>
    </source>
</evidence>
<feature type="region of interest" description="Disordered" evidence="12">
    <location>
        <begin position="1"/>
        <end position="28"/>
    </location>
</feature>
<dbReference type="InterPro" id="IPR018200">
    <property type="entry name" value="USP_CS"/>
</dbReference>
<dbReference type="PROSITE" id="PS00972">
    <property type="entry name" value="USP_1"/>
    <property type="match status" value="1"/>
</dbReference>
<protein>
    <recommendedName>
        <fullName evidence="11">Ubiquitin carboxyl-terminal hydrolase</fullName>
        <ecNumber evidence="11">3.4.19.12</ecNumber>
    </recommendedName>
</protein>
<dbReference type="Proteomes" id="UP000585614">
    <property type="component" value="Unassembled WGS sequence"/>
</dbReference>
<comment type="catalytic activity">
    <reaction evidence="1 11">
        <text>Thiol-dependent hydrolysis of ester, thioester, amide, peptide and isopeptide bonds formed by the C-terminal Gly of ubiquitin (a 76-residue protein attached to proteins as an intracellular targeting signal).</text>
        <dbReference type="EC" id="3.4.19.12"/>
    </reaction>
</comment>
<keyword evidence="4 10" id="KW-0863">Zinc-finger</keyword>
<dbReference type="EMBL" id="JACAGC010000005">
    <property type="protein sequence ID" value="KAF6365603.1"/>
    <property type="molecule type" value="Genomic_DNA"/>
</dbReference>
<keyword evidence="17" id="KW-1185">Reference proteome</keyword>
<reference evidence="16 17" key="3">
    <citation type="submission" date="2018-12" db="EMBL/GenBank/DDBJ databases">
        <title>G10K-VGP greater horseshoe bat female genome, primary haplotype.</title>
        <authorList>
            <person name="Teeling E."/>
            <person name="Myers G."/>
            <person name="Vernes S."/>
            <person name="Pippel M."/>
            <person name="Winkler S."/>
            <person name="Fedrigo O."/>
            <person name="Rhie A."/>
            <person name="Koren S."/>
            <person name="Phillippy A."/>
            <person name="Lewin H."/>
            <person name="Damas J."/>
            <person name="Howe K."/>
            <person name="Mountcastle J."/>
            <person name="Jarvis E.D."/>
        </authorList>
    </citation>
    <scope>NUCLEOTIDE SEQUENCE [LARGE SCALE GENOMIC DNA]</scope>
</reference>
<keyword evidence="5 11" id="KW-0833">Ubl conjugation pathway</keyword>
<evidence type="ECO:0000256" key="3">
    <source>
        <dbReference type="ARBA" id="ARBA00022723"/>
    </source>
</evidence>
<dbReference type="SUPFAM" id="SSF54001">
    <property type="entry name" value="Cysteine proteinases"/>
    <property type="match status" value="1"/>
</dbReference>
<evidence type="ECO:0000259" key="14">
    <source>
        <dbReference type="PROSITE" id="PS50271"/>
    </source>
</evidence>
<dbReference type="SUPFAM" id="SSF57850">
    <property type="entry name" value="RING/U-box"/>
    <property type="match status" value="1"/>
</dbReference>
<dbReference type="GO" id="GO:0016579">
    <property type="term" value="P:protein deubiquitination"/>
    <property type="evidence" value="ECO:0007669"/>
    <property type="project" value="InterPro"/>
</dbReference>
<dbReference type="GO" id="GO:0006508">
    <property type="term" value="P:proteolysis"/>
    <property type="evidence" value="ECO:0007669"/>
    <property type="project" value="UniProtKB-KW"/>
</dbReference>
<dbReference type="PROSITE" id="PS50235">
    <property type="entry name" value="USP_3"/>
    <property type="match status" value="1"/>
</dbReference>
<comment type="similarity">
    <text evidence="11">Belongs to the peptidase C19 family.</text>
</comment>
<dbReference type="FunFam" id="3.90.70.10:FF:000102">
    <property type="entry name" value="Ubiquitinyl hydrolase 1"/>
    <property type="match status" value="1"/>
</dbReference>
<proteinExistence type="inferred from homology"/>
<keyword evidence="8" id="KW-0862">Zinc</keyword>
<evidence type="ECO:0000313" key="18">
    <source>
        <dbReference type="Proteomes" id="UP000585614"/>
    </source>
</evidence>
<keyword evidence="6 11" id="KW-0378">Hydrolase</keyword>
<dbReference type="InterPro" id="IPR028889">
    <property type="entry name" value="USP"/>
</dbReference>
<reference evidence="16" key="5">
    <citation type="submission" date="2025-05" db="UniProtKB">
        <authorList>
            <consortium name="Ensembl"/>
        </authorList>
    </citation>
    <scope>IDENTIFICATION</scope>
</reference>
<evidence type="ECO:0000256" key="6">
    <source>
        <dbReference type="ARBA" id="ARBA00022801"/>
    </source>
</evidence>
<reference evidence="15 18" key="4">
    <citation type="journal article" date="2020" name="Nature">
        <title>Six reference-quality genomes reveal evolution of bat adaptations.</title>
        <authorList>
            <person name="Jebb D."/>
            <person name="Huang Z."/>
            <person name="Pippel M."/>
            <person name="Hughes G.M."/>
            <person name="Lavrichenko K."/>
            <person name="Devanna P."/>
            <person name="Winkler S."/>
            <person name="Jermiin L.S."/>
            <person name="Skirmuntt E.C."/>
            <person name="Katzourakis A."/>
            <person name="Burkitt-Gray L."/>
            <person name="Ray D.A."/>
            <person name="Sullivan K.A.M."/>
            <person name="Roscito J.G."/>
            <person name="Kirilenko B.M."/>
            <person name="Davalos L.M."/>
            <person name="Corthals A.P."/>
            <person name="Power M.L."/>
            <person name="Jones G."/>
            <person name="Ransome R.D."/>
            <person name="Dechmann D.K.N."/>
            <person name="Locatelli A.G."/>
            <person name="Puechmaille S.J."/>
            <person name="Fedrigo O."/>
            <person name="Jarvis E.D."/>
            <person name="Hiller M."/>
            <person name="Vernes S.C."/>
            <person name="Myers E.W."/>
            <person name="Teeling E.C."/>
        </authorList>
    </citation>
    <scope>NUCLEOTIDE SEQUENCE [LARGE SCALE GENOMIC DNA]</scope>
    <source>
        <strain evidence="15">MRhiFer1</strain>
        <tissue evidence="15">Lung</tissue>
    </source>
</reference>
<feature type="domain" description="USP" evidence="13">
    <location>
        <begin position="191"/>
        <end position="768"/>
    </location>
</feature>
<name>A0A671DWX0_RHIFE</name>
<evidence type="ECO:0000256" key="1">
    <source>
        <dbReference type="ARBA" id="ARBA00000707"/>
    </source>
</evidence>
<dbReference type="Gene3D" id="3.30.40.10">
    <property type="entry name" value="Zinc/RING finger domain, C3HC4 (zinc finger)"/>
    <property type="match status" value="1"/>
</dbReference>
<dbReference type="FunFam" id="3.30.40.10:FF:000147">
    <property type="entry name" value="Ubiquitin carboxyl-terminal hydrolase 16"/>
    <property type="match status" value="1"/>
</dbReference>
<sequence length="769" mass="85694">MRVKEPSKALPEKAKRSKRPTVPHDEDSSDDIAVGFTCQHVSHAVSVNHVKRAIAENLWSVCSECLKERRFYDGQPVLPPDIWLCLKCGFQGCGKNSASQHSLKHFKSWRAELHCITISLSTWIIWCYECDEKLSTHCNKKVLAQIVDFLQKHVSKTQTSAFSRIIKLCEEKCETGEKKKGRKGSSVTSVKGITNLGNTCFFNAVMQNLAQSYILIELMNEIKENGTKLKIFPSSDSQLDPLVVELSSPGPLTSALFLFLHSMKETEKGPLSPKVLFNQLCQKAPRFKSFQQQDSQELLHYLLDAVRTEETKRIQASILKAFNNPTTKTADDETRKKVKAYGREGVKMNFINQIFIGELTSTVMCEECANISTVKDPFIDISLPIIEERNQLIHGKKRIRKLSSGEDKAVVINRKKGNLEMNGDSSVFASVMSTEATLTESPTDGSEKEASHSESSVDADSEASESESASKQNALLRSSSGCCVHTNGHLHHPSASEPPTKESDSGDEGVAEAISELHLSSTVTGDRDFDRENQPVNLPNKLCFSEEKHMMSHSPQNAFQTLSQSYITTSKECSVQSCLYQFTSMELLMGNNKLLCENCTEKKRKYQGESSTAEKKAEGIYTNARKQLLISAVPAILILHLKRFHQAGLSLRKVNRHVDFPLMLDLAPFCSATCKNVSAGEKVLYGLYGIVEHSGSMRGGHYTAYVKVRTPSRKLLEHITGKKNVPGLKEPDSDSAGQWVHVSDTYVQVVSESRALSAQAYLLFYERIF</sequence>
<dbReference type="GO" id="GO:0004843">
    <property type="term" value="F:cysteine-type deubiquitinase activity"/>
    <property type="evidence" value="ECO:0007669"/>
    <property type="project" value="UniProtKB-UniRule"/>
</dbReference>
<evidence type="ECO:0000256" key="7">
    <source>
        <dbReference type="ARBA" id="ARBA00022807"/>
    </source>
</evidence>
<reference evidence="16 17" key="1">
    <citation type="journal article" date="2015" name="Annu Rev Anim Biosci">
        <title>The Genome 10K Project: a way forward.</title>
        <authorList>
            <person name="Koepfli K.P."/>
            <person name="Paten B."/>
            <person name="O'Brien S.J."/>
            <person name="Koepfli K.P."/>
            <person name="Paten B."/>
            <person name="Antunes A."/>
            <person name="Belov K."/>
            <person name="Bustamante C."/>
            <person name="Castoe T.A."/>
            <person name="Clawson H."/>
            <person name="Crawford A.J."/>
            <person name="Diekhans M."/>
            <person name="Distel D."/>
            <person name="Durbin R."/>
            <person name="Earl D."/>
            <person name="Fujita M.K."/>
            <person name="Gamble T."/>
            <person name="Georges A."/>
            <person name="Gemmell N."/>
            <person name="Gilbert M.T."/>
            <person name="Graves J.M."/>
            <person name="Green R.E."/>
            <person name="Hickey G."/>
            <person name="Jarvis E.D."/>
            <person name="Johnson W."/>
            <person name="Komissarov A."/>
            <person name="Korf I."/>
            <person name="Kuhn R."/>
            <person name="Larkin D.M."/>
            <person name="Lewin H."/>
            <person name="Lopez J.V."/>
            <person name="Ma J."/>
            <person name="Marques-Bonet T."/>
            <person name="Miller W."/>
            <person name="Murphy R."/>
            <person name="Pevzner P."/>
            <person name="Shapiro B."/>
            <person name="Steiner C."/>
            <person name="Tamazian G."/>
            <person name="Venkatesh B."/>
            <person name="Wang J."/>
            <person name="Wayne R."/>
            <person name="Wiley E."/>
            <person name="Yang H."/>
            <person name="Zhang G."/>
            <person name="Haussler D."/>
            <person name="Ryder O."/>
            <person name="O'Brien S.J."/>
        </authorList>
    </citation>
    <scope>NUCLEOTIDE SEQUENCE</scope>
</reference>
<dbReference type="InterPro" id="IPR038765">
    <property type="entry name" value="Papain-like_cys_pep_sf"/>
</dbReference>
<evidence type="ECO:0000256" key="11">
    <source>
        <dbReference type="RuleBase" id="RU366025"/>
    </source>
</evidence>
<evidence type="ECO:0000313" key="15">
    <source>
        <dbReference type="EMBL" id="KAF6365603.1"/>
    </source>
</evidence>
<evidence type="ECO:0000256" key="4">
    <source>
        <dbReference type="ARBA" id="ARBA00022771"/>
    </source>
</evidence>
<dbReference type="AlphaFoldDB" id="A0A671DWX0"/>
<dbReference type="Gene3D" id="3.90.70.10">
    <property type="entry name" value="Cysteine proteinases"/>
    <property type="match status" value="2"/>
</dbReference>
<keyword evidence="3" id="KW-0479">Metal-binding</keyword>
<dbReference type="PANTHER" id="PTHR21646:SF34">
    <property type="entry name" value="UBIQUITIN CARBOXYL-TERMINAL HYDROLASE 45"/>
    <property type="match status" value="1"/>
</dbReference>
<feature type="domain" description="UBP-type" evidence="14">
    <location>
        <begin position="36"/>
        <end position="153"/>
    </location>
</feature>
<dbReference type="PROSITE" id="PS00973">
    <property type="entry name" value="USP_2"/>
    <property type="match status" value="1"/>
</dbReference>
<dbReference type="CDD" id="cd02667">
    <property type="entry name" value="Peptidase_C19K"/>
    <property type="match status" value="1"/>
</dbReference>
<feature type="region of interest" description="Disordered" evidence="12">
    <location>
        <begin position="486"/>
        <end position="509"/>
    </location>
</feature>
<evidence type="ECO:0000256" key="8">
    <source>
        <dbReference type="ARBA" id="ARBA00022833"/>
    </source>
</evidence>
<gene>
    <name evidence="16" type="primary">USP45</name>
    <name evidence="15" type="ORF">mRhiFer1_018086</name>
</gene>
<keyword evidence="7 11" id="KW-0788">Thiol protease</keyword>
<evidence type="ECO:0000256" key="10">
    <source>
        <dbReference type="PROSITE-ProRule" id="PRU00502"/>
    </source>
</evidence>
<feature type="compositionally biased region" description="Basic and acidic residues" evidence="12">
    <location>
        <begin position="1"/>
        <end position="14"/>
    </location>
</feature>
<organism evidence="16 17">
    <name type="scientific">Rhinolophus ferrumequinum</name>
    <name type="common">Greater horseshoe bat</name>
    <dbReference type="NCBI Taxonomy" id="59479"/>
    <lineage>
        <taxon>Eukaryota</taxon>
        <taxon>Metazoa</taxon>
        <taxon>Chordata</taxon>
        <taxon>Craniata</taxon>
        <taxon>Vertebrata</taxon>
        <taxon>Euteleostomi</taxon>
        <taxon>Mammalia</taxon>
        <taxon>Eutheria</taxon>
        <taxon>Laurasiatheria</taxon>
        <taxon>Chiroptera</taxon>
        <taxon>Yinpterochiroptera</taxon>
        <taxon>Rhinolophoidea</taxon>
        <taxon>Rhinolophidae</taxon>
        <taxon>Rhinolophinae</taxon>
        <taxon>Rhinolophus</taxon>
    </lineage>
</organism>
<dbReference type="InterPro" id="IPR001394">
    <property type="entry name" value="Peptidase_C19_UCH"/>
</dbReference>
<keyword evidence="2 11" id="KW-0645">Protease</keyword>
<evidence type="ECO:0000313" key="16">
    <source>
        <dbReference type="Ensembl" id="ENSRFEP00010003908.1"/>
    </source>
</evidence>
<dbReference type="GeneTree" id="ENSGT00940000157719"/>
<dbReference type="Ensembl" id="ENSRFET00010004284.1">
    <property type="protein sequence ID" value="ENSRFEP00010003908.1"/>
    <property type="gene ID" value="ENSRFEG00010002705.1"/>
</dbReference>
<dbReference type="InterPro" id="IPR001607">
    <property type="entry name" value="Znf_UBP"/>
</dbReference>
<dbReference type="InterPro" id="IPR050185">
    <property type="entry name" value="Ub_carboxyl-term_hydrolase"/>
</dbReference>
<evidence type="ECO:0000313" key="17">
    <source>
        <dbReference type="Proteomes" id="UP000472240"/>
    </source>
</evidence>
<evidence type="ECO:0000256" key="12">
    <source>
        <dbReference type="SAM" id="MobiDB-lite"/>
    </source>
</evidence>
<keyword evidence="9" id="KW-0539">Nucleus</keyword>
<reference evidence="16 17" key="2">
    <citation type="journal article" date="2018" name="Annu Rev Anim Biosci">
        <title>Bat Biology, Genomes, and the Bat1K Project: To Generate Chromosome-Level Genomes for All Living Bat Species.</title>
        <authorList>
            <person name="Teeling E.C."/>
            <person name="Vernes S.C."/>
            <person name="Davalos L.M."/>
            <person name="Ray D.A."/>
            <person name="Gilbert M.T.P."/>
            <person name="Myers E."/>
        </authorList>
    </citation>
    <scope>NUCLEOTIDE SEQUENCE</scope>
</reference>
<dbReference type="Proteomes" id="UP000472240">
    <property type="component" value="Chromosome 3"/>
</dbReference>
<dbReference type="GO" id="GO:0008270">
    <property type="term" value="F:zinc ion binding"/>
    <property type="evidence" value="ECO:0007669"/>
    <property type="project" value="UniProtKB-KW"/>
</dbReference>
<accession>A0A671DWX0</accession>
<dbReference type="Pfam" id="PF00443">
    <property type="entry name" value="UCH"/>
    <property type="match status" value="1"/>
</dbReference>
<evidence type="ECO:0000259" key="13">
    <source>
        <dbReference type="PROSITE" id="PS50235"/>
    </source>
</evidence>
<evidence type="ECO:0000256" key="5">
    <source>
        <dbReference type="ARBA" id="ARBA00022786"/>
    </source>
</evidence>
<comment type="function">
    <text evidence="11">Deubiquitinating enzyme that removes conjugated ubiquitin from specific proteins to regulate different cellular processes.</text>
</comment>